<evidence type="ECO:0000256" key="1">
    <source>
        <dbReference type="ARBA" id="ARBA00004141"/>
    </source>
</evidence>
<dbReference type="InterPro" id="IPR039421">
    <property type="entry name" value="Type_1_exporter"/>
</dbReference>
<feature type="transmembrane region" description="Helical" evidence="6">
    <location>
        <begin position="368"/>
        <end position="392"/>
    </location>
</feature>
<sequence length="593" mass="66660">MLSQLISLNKRIVFQWIPFHCGILGNENADALAKKGSTATYKPVTKSTYYSVKRFIKSSYLDFNKQNLITQSQGEKWNSLHQNPQLIPDLPRKSSVAAFRLATGHDCLAKHLHIIGIYQSPNCPLCNSNQEMDSEHLKICASVAGHDNILEKYWSARGYGGWINLKNETQDRQEWRNPTCEREGKNNGFSYDLLDEARTTFRGMVVEQGSHNELLALRGHYHALVNADPTMTHGHIAVWEIQKMHNVSWETGGKKTLREERRRWEDNKMDLMEVGYDDRDWINLAMDRDKWRAYDKGGNEPSGAGEGGIQHQENGSANGVVDSLAFRRQSTRSRAGSNKDQQLSTPLIEEEQYDAPLTRIIALNKPEWLHVLVGCIAAAAVGFTLPLFAILFGEVYGNTPILCMFMVCAMEVPCVPSLNMNDAFRTEGYHIEEYLLSVGLDERLGIAKERGNRPYFECGIKNSHEQISRAQFTPERNSVLKQKQVLSVQDPEEVQRQTNWYCILFVVIGVVTGLGMFLQMHLFSLAGVRLTARLRVAAFSAMLRQEIGWFDEEKNGVGILCARLSGDAASVQGVNAAKGYLSDTGGRAINPSL</sequence>
<dbReference type="PROSITE" id="PS50879">
    <property type="entry name" value="RNASE_H_1"/>
    <property type="match status" value="1"/>
</dbReference>
<keyword evidence="10" id="KW-1185">Reference proteome</keyword>
<dbReference type="EMBL" id="JAJSOF020000001">
    <property type="protein sequence ID" value="KAJ4452140.1"/>
    <property type="molecule type" value="Genomic_DNA"/>
</dbReference>
<dbReference type="Gene3D" id="3.30.420.10">
    <property type="entry name" value="Ribonuclease H-like superfamily/Ribonuclease H"/>
    <property type="match status" value="1"/>
</dbReference>
<dbReference type="PROSITE" id="PS50929">
    <property type="entry name" value="ABC_TM1F"/>
    <property type="match status" value="1"/>
</dbReference>
<evidence type="ECO:0000259" key="8">
    <source>
        <dbReference type="PROSITE" id="PS50929"/>
    </source>
</evidence>
<feature type="transmembrane region" description="Helical" evidence="6">
    <location>
        <begin position="498"/>
        <end position="518"/>
    </location>
</feature>
<evidence type="ECO:0000259" key="7">
    <source>
        <dbReference type="PROSITE" id="PS50879"/>
    </source>
</evidence>
<feature type="region of interest" description="Disordered" evidence="5">
    <location>
        <begin position="295"/>
        <end position="316"/>
    </location>
</feature>
<dbReference type="Gene3D" id="1.20.1560.10">
    <property type="entry name" value="ABC transporter type 1, transmembrane domain"/>
    <property type="match status" value="1"/>
</dbReference>
<accession>A0ABQ8TZM7</accession>
<evidence type="ECO:0000313" key="10">
    <source>
        <dbReference type="Proteomes" id="UP001148838"/>
    </source>
</evidence>
<dbReference type="SUPFAM" id="SSF90123">
    <property type="entry name" value="ABC transporter transmembrane region"/>
    <property type="match status" value="1"/>
</dbReference>
<evidence type="ECO:0000256" key="3">
    <source>
        <dbReference type="ARBA" id="ARBA00022989"/>
    </source>
</evidence>
<dbReference type="SUPFAM" id="SSF53098">
    <property type="entry name" value="Ribonuclease H-like"/>
    <property type="match status" value="1"/>
</dbReference>
<dbReference type="InterPro" id="IPR036397">
    <property type="entry name" value="RNaseH_sf"/>
</dbReference>
<evidence type="ECO:0000256" key="2">
    <source>
        <dbReference type="ARBA" id="ARBA00022692"/>
    </source>
</evidence>
<comment type="subcellular location">
    <subcellularLocation>
        <location evidence="1">Membrane</location>
        <topology evidence="1">Multi-pass membrane protein</topology>
    </subcellularLocation>
</comment>
<dbReference type="InterPro" id="IPR002156">
    <property type="entry name" value="RNaseH_domain"/>
</dbReference>
<evidence type="ECO:0000313" key="9">
    <source>
        <dbReference type="EMBL" id="KAJ4452140.1"/>
    </source>
</evidence>
<feature type="domain" description="ABC transmembrane type-1" evidence="8">
    <location>
        <begin position="498"/>
        <end position="574"/>
    </location>
</feature>
<dbReference type="InterPro" id="IPR012337">
    <property type="entry name" value="RNaseH-like_sf"/>
</dbReference>
<gene>
    <name evidence="9" type="ORF">ANN_03658</name>
</gene>
<dbReference type="Pfam" id="PF00664">
    <property type="entry name" value="ABC_membrane"/>
    <property type="match status" value="1"/>
</dbReference>
<protein>
    <recommendedName>
        <fullName evidence="11">ABC transmembrane type-1 domain-containing protein</fullName>
    </recommendedName>
</protein>
<evidence type="ECO:0000256" key="5">
    <source>
        <dbReference type="SAM" id="MobiDB-lite"/>
    </source>
</evidence>
<dbReference type="InterPro" id="IPR011527">
    <property type="entry name" value="ABC1_TM_dom"/>
</dbReference>
<name>A0ABQ8TZM7_PERAM</name>
<keyword evidence="2 6" id="KW-0812">Transmembrane</keyword>
<dbReference type="PANTHER" id="PTHR43394:SF18">
    <property type="entry name" value="ABC TRANSPORTER B FAMILY MEMBER 11-LIKE"/>
    <property type="match status" value="1"/>
</dbReference>
<organism evidence="9 10">
    <name type="scientific">Periplaneta americana</name>
    <name type="common">American cockroach</name>
    <name type="synonym">Blatta americana</name>
    <dbReference type="NCBI Taxonomy" id="6978"/>
    <lineage>
        <taxon>Eukaryota</taxon>
        <taxon>Metazoa</taxon>
        <taxon>Ecdysozoa</taxon>
        <taxon>Arthropoda</taxon>
        <taxon>Hexapoda</taxon>
        <taxon>Insecta</taxon>
        <taxon>Pterygota</taxon>
        <taxon>Neoptera</taxon>
        <taxon>Polyneoptera</taxon>
        <taxon>Dictyoptera</taxon>
        <taxon>Blattodea</taxon>
        <taxon>Blattoidea</taxon>
        <taxon>Blattidae</taxon>
        <taxon>Blattinae</taxon>
        <taxon>Periplaneta</taxon>
    </lineage>
</organism>
<reference evidence="9 10" key="1">
    <citation type="journal article" date="2022" name="Allergy">
        <title>Genome assembly and annotation of Periplaneta americana reveal a comprehensive cockroach allergen profile.</title>
        <authorList>
            <person name="Wang L."/>
            <person name="Xiong Q."/>
            <person name="Saelim N."/>
            <person name="Wang L."/>
            <person name="Nong W."/>
            <person name="Wan A.T."/>
            <person name="Shi M."/>
            <person name="Liu X."/>
            <person name="Cao Q."/>
            <person name="Hui J.H.L."/>
            <person name="Sookrung N."/>
            <person name="Leung T.F."/>
            <person name="Tungtrongchitr A."/>
            <person name="Tsui S.K.W."/>
        </authorList>
    </citation>
    <scope>NUCLEOTIDE SEQUENCE [LARGE SCALE GENOMIC DNA]</scope>
    <source>
        <strain evidence="9">PWHHKU_190912</strain>
    </source>
</reference>
<dbReference type="InterPro" id="IPR036640">
    <property type="entry name" value="ABC1_TM_sf"/>
</dbReference>
<dbReference type="PANTHER" id="PTHR43394">
    <property type="entry name" value="ATP-DEPENDENT PERMEASE MDL1, MITOCHONDRIAL"/>
    <property type="match status" value="1"/>
</dbReference>
<dbReference type="Proteomes" id="UP001148838">
    <property type="component" value="Unassembled WGS sequence"/>
</dbReference>
<feature type="domain" description="RNase H type-1" evidence="7">
    <location>
        <begin position="1"/>
        <end position="38"/>
    </location>
</feature>
<keyword evidence="4 6" id="KW-0472">Membrane</keyword>
<proteinExistence type="predicted"/>
<keyword evidence="3 6" id="KW-1133">Transmembrane helix</keyword>
<evidence type="ECO:0008006" key="11">
    <source>
        <dbReference type="Google" id="ProtNLM"/>
    </source>
</evidence>
<evidence type="ECO:0000256" key="4">
    <source>
        <dbReference type="ARBA" id="ARBA00023136"/>
    </source>
</evidence>
<comment type="caution">
    <text evidence="9">The sequence shown here is derived from an EMBL/GenBank/DDBJ whole genome shotgun (WGS) entry which is preliminary data.</text>
</comment>
<evidence type="ECO:0000256" key="6">
    <source>
        <dbReference type="SAM" id="Phobius"/>
    </source>
</evidence>